<evidence type="ECO:0000313" key="3">
    <source>
        <dbReference type="Proteomes" id="UP001058124"/>
    </source>
</evidence>
<accession>A0AAV5N577</accession>
<sequence>MIAAVFPLKFGWSIKSSLTLCLLLLSGCSVSVDGINPEKPLLHELVQCPVVDGEFLRQGTIISKPVGRSLYDADNLASLINDYFLFDERIGDAIDISTLGIKTPLVLKVDEEGVNVTFALDNGRLLKNFIISYYCENGRLVIKHRYTYPMYETTVGVFNMAVLRKDNNSLLVTLYQERTYTGGIFFTTSKTQDWQGQYRFYLADKK</sequence>
<feature type="chain" id="PRO_5043899082" description="Lipoprotein" evidence="1">
    <location>
        <begin position="32"/>
        <end position="206"/>
    </location>
</feature>
<dbReference type="AlphaFoldDB" id="A0AAV5N577"/>
<evidence type="ECO:0000256" key="1">
    <source>
        <dbReference type="SAM" id="SignalP"/>
    </source>
</evidence>
<organism evidence="2 3">
    <name type="scientific">Leminorella grimontii</name>
    <dbReference type="NCBI Taxonomy" id="82981"/>
    <lineage>
        <taxon>Bacteria</taxon>
        <taxon>Pseudomonadati</taxon>
        <taxon>Pseudomonadota</taxon>
        <taxon>Gammaproteobacteria</taxon>
        <taxon>Enterobacterales</taxon>
        <taxon>Budviciaceae</taxon>
        <taxon>Leminorella</taxon>
    </lineage>
</organism>
<dbReference type="EMBL" id="BRLH01000009">
    <property type="protein sequence ID" value="GKX56904.1"/>
    <property type="molecule type" value="Genomic_DNA"/>
</dbReference>
<proteinExistence type="predicted"/>
<keyword evidence="3" id="KW-1185">Reference proteome</keyword>
<gene>
    <name evidence="2" type="ORF">SOASR030_30160</name>
</gene>
<reference evidence="2" key="1">
    <citation type="submission" date="2022-06" db="EMBL/GenBank/DDBJ databases">
        <title>Draft genome sequences of Leminorella grimontii str. JCM5902.</title>
        <authorList>
            <person name="Wakabayashi Y."/>
            <person name="Kojima K."/>
        </authorList>
    </citation>
    <scope>NUCLEOTIDE SEQUENCE</scope>
    <source>
        <strain evidence="2">JCM 5902</strain>
    </source>
</reference>
<evidence type="ECO:0008006" key="4">
    <source>
        <dbReference type="Google" id="ProtNLM"/>
    </source>
</evidence>
<keyword evidence="1" id="KW-0732">Signal</keyword>
<feature type="signal peptide" evidence="1">
    <location>
        <begin position="1"/>
        <end position="31"/>
    </location>
</feature>
<protein>
    <recommendedName>
        <fullName evidence="4">Lipoprotein</fullName>
    </recommendedName>
</protein>
<evidence type="ECO:0000313" key="2">
    <source>
        <dbReference type="EMBL" id="GKX56904.1"/>
    </source>
</evidence>
<name>A0AAV5N577_9GAMM</name>
<dbReference type="Proteomes" id="UP001058124">
    <property type="component" value="Unassembled WGS sequence"/>
</dbReference>
<comment type="caution">
    <text evidence="2">The sequence shown here is derived from an EMBL/GenBank/DDBJ whole genome shotgun (WGS) entry which is preliminary data.</text>
</comment>